<dbReference type="EMBL" id="LT554760">
    <property type="protein sequence ID" value="SAM07626.1"/>
    <property type="molecule type" value="Genomic_DNA"/>
</dbReference>
<protein>
    <recommendedName>
        <fullName evidence="4">Invertebrate defensins family profile domain-containing protein</fullName>
    </recommendedName>
</protein>
<dbReference type="Proteomes" id="UP000078561">
    <property type="component" value="Unassembled WGS sequence"/>
</dbReference>
<feature type="chain" id="PRO_5007900129" description="Invertebrate defensins family profile domain-containing protein" evidence="1">
    <location>
        <begin position="28"/>
        <end position="119"/>
    </location>
</feature>
<accession>A0A168S083</accession>
<proteinExistence type="predicted"/>
<sequence>MTRLSSSSSLLLLLFTLSVLLCGLIMADEMIDPCRMTMTEEQDEGMTGRSNRGCQAACTAQSLNGEDTNGMCILDRCYCTDVGYGTCQDQNHEGCDTICQKLSLDWIGVCSDGECNCLF</sequence>
<dbReference type="AlphaFoldDB" id="A0A168S083"/>
<gene>
    <name evidence="2" type="primary">ABSGL_13269.1 scaffold 13659</name>
</gene>
<keyword evidence="1" id="KW-0732">Signal</keyword>
<reference evidence="2" key="1">
    <citation type="submission" date="2016-04" db="EMBL/GenBank/DDBJ databases">
        <authorList>
            <person name="Evans L.H."/>
            <person name="Alamgir A."/>
            <person name="Owens N."/>
            <person name="Weber N.D."/>
            <person name="Virtaneva K."/>
            <person name="Barbian K."/>
            <person name="Babar A."/>
            <person name="Rosenke K."/>
        </authorList>
    </citation>
    <scope>NUCLEOTIDE SEQUENCE [LARGE SCALE GENOMIC DNA]</scope>
    <source>
        <strain evidence="2">CBS 101.48</strain>
    </source>
</reference>
<name>A0A168S083_ABSGL</name>
<dbReference type="InParanoid" id="A0A168S083"/>
<evidence type="ECO:0000313" key="2">
    <source>
        <dbReference type="EMBL" id="SAM07626.1"/>
    </source>
</evidence>
<keyword evidence="3" id="KW-1185">Reference proteome</keyword>
<evidence type="ECO:0000256" key="1">
    <source>
        <dbReference type="SAM" id="SignalP"/>
    </source>
</evidence>
<evidence type="ECO:0000313" key="3">
    <source>
        <dbReference type="Proteomes" id="UP000078561"/>
    </source>
</evidence>
<evidence type="ECO:0008006" key="4">
    <source>
        <dbReference type="Google" id="ProtNLM"/>
    </source>
</evidence>
<organism evidence="2">
    <name type="scientific">Absidia glauca</name>
    <name type="common">Pin mould</name>
    <dbReference type="NCBI Taxonomy" id="4829"/>
    <lineage>
        <taxon>Eukaryota</taxon>
        <taxon>Fungi</taxon>
        <taxon>Fungi incertae sedis</taxon>
        <taxon>Mucoromycota</taxon>
        <taxon>Mucoromycotina</taxon>
        <taxon>Mucoromycetes</taxon>
        <taxon>Mucorales</taxon>
        <taxon>Cunninghamellaceae</taxon>
        <taxon>Absidia</taxon>
    </lineage>
</organism>
<dbReference type="OrthoDB" id="2274040at2759"/>
<feature type="signal peptide" evidence="1">
    <location>
        <begin position="1"/>
        <end position="27"/>
    </location>
</feature>